<evidence type="ECO:0000259" key="2">
    <source>
        <dbReference type="Pfam" id="PF10335"/>
    </source>
</evidence>
<accession>A0A8J4H3G0</accession>
<dbReference type="Pfam" id="PF10335">
    <property type="entry name" value="DUF294_C"/>
    <property type="match status" value="1"/>
</dbReference>
<sequence length="355" mass="39936">MGNIDWKHWEHAVKESVSPSALRQVREQFHETASEQAVGRSVGESIMFINRMHDMLIKKCLQFSETQMEQEGWGRPPSAYEFLLLGSAGRREQTLWSDQDNGLVYPPPPEAEEERYERYYLQLGAIMVETLEAVGYPPCEGNVLAREPSWCKSVNQWVHLLDQWLADPTWEHVRFMLIVADMRSLSGSGALCAKLKEKLFQSVKRDKELPERLLYNALRHKVLLNVFGGFVKESYGEAAGSIDIKYGAYIPLVNGVRLLAITAGIMEPATMGRISHLAARGLISEAMGKALIGAFQTVLDLRSRSQFRLVNGAYEGTGMVDFAELTKEDKDALKQALKTGDALQKFLRKQIGASR</sequence>
<gene>
    <name evidence="3" type="ORF">XYCOK13_10380</name>
</gene>
<organism evidence="3 4">
    <name type="scientific">Xylanibacillus composti</name>
    <dbReference type="NCBI Taxonomy" id="1572762"/>
    <lineage>
        <taxon>Bacteria</taxon>
        <taxon>Bacillati</taxon>
        <taxon>Bacillota</taxon>
        <taxon>Bacilli</taxon>
        <taxon>Bacillales</taxon>
        <taxon>Paenibacillaceae</taxon>
        <taxon>Xylanibacillus</taxon>
    </lineage>
</organism>
<protein>
    <recommendedName>
        <fullName evidence="5">CBS domain-containing protein</fullName>
    </recommendedName>
</protein>
<dbReference type="GO" id="GO:0008773">
    <property type="term" value="F:[protein-PII] uridylyltransferase activity"/>
    <property type="evidence" value="ECO:0007669"/>
    <property type="project" value="InterPro"/>
</dbReference>
<evidence type="ECO:0000313" key="4">
    <source>
        <dbReference type="Proteomes" id="UP000677918"/>
    </source>
</evidence>
<proteinExistence type="predicted"/>
<evidence type="ECO:0000313" key="3">
    <source>
        <dbReference type="EMBL" id="GIQ68214.1"/>
    </source>
</evidence>
<comment type="caution">
    <text evidence="3">The sequence shown here is derived from an EMBL/GenBank/DDBJ whole genome shotgun (WGS) entry which is preliminary data.</text>
</comment>
<evidence type="ECO:0000259" key="1">
    <source>
        <dbReference type="Pfam" id="PF03445"/>
    </source>
</evidence>
<dbReference type="InterPro" id="IPR005105">
    <property type="entry name" value="GlnD_Uridyltrans_N"/>
</dbReference>
<reference evidence="3" key="1">
    <citation type="submission" date="2021-04" db="EMBL/GenBank/DDBJ databases">
        <title>Draft genome sequence of Xylanibacillus composti strain K13.</title>
        <authorList>
            <person name="Uke A."/>
            <person name="Chhe C."/>
            <person name="Baramee S."/>
            <person name="Kosugi A."/>
        </authorList>
    </citation>
    <scope>NUCLEOTIDE SEQUENCE</scope>
    <source>
        <strain evidence="3">K13</strain>
    </source>
</reference>
<dbReference type="Pfam" id="PF03445">
    <property type="entry name" value="DUF294"/>
    <property type="match status" value="1"/>
</dbReference>
<dbReference type="EMBL" id="BOVK01000013">
    <property type="protein sequence ID" value="GIQ68214.1"/>
    <property type="molecule type" value="Genomic_DNA"/>
</dbReference>
<dbReference type="InterPro" id="IPR018821">
    <property type="entry name" value="DUF294_put_nucleoTrafse_sb-bd"/>
</dbReference>
<dbReference type="RefSeq" id="WP_213410813.1">
    <property type="nucleotide sequence ID" value="NZ_BOVK01000013.1"/>
</dbReference>
<dbReference type="CDD" id="cd05401">
    <property type="entry name" value="NT_GlnE_GlnD_like"/>
    <property type="match status" value="1"/>
</dbReference>
<dbReference type="AlphaFoldDB" id="A0A8J4H3G0"/>
<keyword evidence="4" id="KW-1185">Reference proteome</keyword>
<name>A0A8J4H3G0_9BACL</name>
<evidence type="ECO:0008006" key="5">
    <source>
        <dbReference type="Google" id="ProtNLM"/>
    </source>
</evidence>
<feature type="domain" description="Protein-PII uridylyltransferase N-terminal" evidence="1">
    <location>
        <begin position="37"/>
        <end position="169"/>
    </location>
</feature>
<dbReference type="Proteomes" id="UP000677918">
    <property type="component" value="Unassembled WGS sequence"/>
</dbReference>
<feature type="domain" description="DUF294" evidence="2">
    <location>
        <begin position="212"/>
        <end position="350"/>
    </location>
</feature>